<proteinExistence type="predicted"/>
<keyword evidence="3" id="KW-1185">Reference proteome</keyword>
<dbReference type="AlphaFoldDB" id="A0A087CSH7"/>
<reference evidence="2 3" key="1">
    <citation type="submission" date="2014-03" db="EMBL/GenBank/DDBJ databases">
        <title>Genomics of Bifidobacteria.</title>
        <authorList>
            <person name="Ventura M."/>
            <person name="Milani C."/>
            <person name="Lugli G.A."/>
        </authorList>
    </citation>
    <scope>NUCLEOTIDE SEQUENCE [LARGE SCALE GENOMIC DNA]</scope>
    <source>
        <strain evidence="2 3">DSM 23975</strain>
    </source>
</reference>
<evidence type="ECO:0000256" key="1">
    <source>
        <dbReference type="SAM" id="MobiDB-lite"/>
    </source>
</evidence>
<feature type="compositionally biased region" description="Basic residues" evidence="1">
    <location>
        <begin position="245"/>
        <end position="257"/>
    </location>
</feature>
<evidence type="ECO:0008006" key="4">
    <source>
        <dbReference type="Google" id="ProtNLM"/>
    </source>
</evidence>
<dbReference type="eggNOG" id="COG2023">
    <property type="taxonomic scope" value="Bacteria"/>
</dbReference>
<dbReference type="STRING" id="1437610.BREU_1399"/>
<feature type="region of interest" description="Disordered" evidence="1">
    <location>
        <begin position="242"/>
        <end position="263"/>
    </location>
</feature>
<sequence length="263" mass="29158">MDVERFKGLKHDLHALKVSWPVLDLLANRQATIGMPAGGGHCTRSIEASPLNMGAFQLAHDITLFAGTLARLMGLHTHHGMGTPGVLQGVIINLNRLDRLPEPTTDGFAVEARGLAERASYLLEPPEDTKMIGWCPACSHELRADSQELAGGYVECPKCHTTHRIKDIHQLDMLRLRLSGVKGTPAQLSRLLEPWGIVIKAATIRQWAKRSIIQPVGTDGTAPVFLIWDVWQAHTRLAGYDRARRNGMKPSPKRRKAIERDRT</sequence>
<comment type="caution">
    <text evidence="2">The sequence shown here is derived from an EMBL/GenBank/DDBJ whole genome shotgun (WGS) entry which is preliminary data.</text>
</comment>
<dbReference type="EMBL" id="JGZK01000005">
    <property type="protein sequence ID" value="KFI86227.1"/>
    <property type="molecule type" value="Genomic_DNA"/>
</dbReference>
<accession>A0A087CSH7</accession>
<protein>
    <recommendedName>
        <fullName evidence="4">PhnA protein</fullName>
    </recommendedName>
</protein>
<name>A0A087CSH7_9BIFI</name>
<gene>
    <name evidence="2" type="ORF">BREU_1399</name>
</gene>
<organism evidence="2 3">
    <name type="scientific">Bifidobacterium reuteri DSM 23975</name>
    <dbReference type="NCBI Taxonomy" id="1437610"/>
    <lineage>
        <taxon>Bacteria</taxon>
        <taxon>Bacillati</taxon>
        <taxon>Actinomycetota</taxon>
        <taxon>Actinomycetes</taxon>
        <taxon>Bifidobacteriales</taxon>
        <taxon>Bifidobacteriaceae</taxon>
        <taxon>Bifidobacterium</taxon>
    </lineage>
</organism>
<evidence type="ECO:0000313" key="3">
    <source>
        <dbReference type="Proteomes" id="UP000028984"/>
    </source>
</evidence>
<dbReference type="RefSeq" id="WP_044090546.1">
    <property type="nucleotide sequence ID" value="NZ_JDUW01000030.1"/>
</dbReference>
<dbReference type="OrthoDB" id="3234149at2"/>
<evidence type="ECO:0000313" key="2">
    <source>
        <dbReference type="EMBL" id="KFI86227.1"/>
    </source>
</evidence>
<dbReference type="Proteomes" id="UP000028984">
    <property type="component" value="Unassembled WGS sequence"/>
</dbReference>